<keyword evidence="3" id="KW-1185">Reference proteome</keyword>
<name>L0A8R9_CALLD</name>
<keyword evidence="1" id="KW-0472">Membrane</keyword>
<dbReference type="EMBL" id="CP003378">
    <property type="protein sequence ID" value="AFZ69814.1"/>
    <property type="molecule type" value="Genomic_DNA"/>
</dbReference>
<evidence type="ECO:0000313" key="3">
    <source>
        <dbReference type="Proteomes" id="UP000010469"/>
    </source>
</evidence>
<dbReference type="OrthoDB" id="56431at2157"/>
<dbReference type="InParanoid" id="L0A8R9"/>
<feature type="transmembrane region" description="Helical" evidence="1">
    <location>
        <begin position="76"/>
        <end position="94"/>
    </location>
</feature>
<reference evidence="3" key="1">
    <citation type="submission" date="2012-03" db="EMBL/GenBank/DDBJ databases">
        <title>Complete genome of Caldisphaera lagunensis DSM 15908.</title>
        <authorList>
            <person name="Lucas S."/>
            <person name="Copeland A."/>
            <person name="Lapidus A."/>
            <person name="Glavina del Rio T."/>
            <person name="Dalin E."/>
            <person name="Tice H."/>
            <person name="Bruce D."/>
            <person name="Goodwin L."/>
            <person name="Pitluck S."/>
            <person name="Peters L."/>
            <person name="Mikhailova N."/>
            <person name="Teshima H."/>
            <person name="Kyrpides N."/>
            <person name="Mavromatis K."/>
            <person name="Ivanova N."/>
            <person name="Brettin T."/>
            <person name="Detter J.C."/>
            <person name="Han C."/>
            <person name="Larimer F."/>
            <person name="Land M."/>
            <person name="Hauser L."/>
            <person name="Markowitz V."/>
            <person name="Cheng J.-F."/>
            <person name="Hugenholtz P."/>
            <person name="Woyke T."/>
            <person name="Wu D."/>
            <person name="Spring S."/>
            <person name="Schroeder M."/>
            <person name="Brambilla E."/>
            <person name="Klenk H.-P."/>
            <person name="Eisen J.A."/>
        </authorList>
    </citation>
    <scope>NUCLEOTIDE SEQUENCE [LARGE SCALE GENOMIC DNA]</scope>
    <source>
        <strain evidence="3">DSM 15908 / JCM 11604 / IC-154</strain>
    </source>
</reference>
<gene>
    <name evidence="2" type="ordered locus">Calag_0018</name>
</gene>
<feature type="transmembrane region" description="Helical" evidence="1">
    <location>
        <begin position="106"/>
        <end position="129"/>
    </location>
</feature>
<evidence type="ECO:0000313" key="2">
    <source>
        <dbReference type="EMBL" id="AFZ69814.1"/>
    </source>
</evidence>
<dbReference type="KEGG" id="clg:Calag_0018"/>
<evidence type="ECO:0000256" key="1">
    <source>
        <dbReference type="SAM" id="Phobius"/>
    </source>
</evidence>
<sequence>MREMVEFEDVIGWALRIGVIISAILIIFGFALLIIHNGAYPYTLNQLINPKSNINTKTIGFNSIISGIMSFNGLDLIMLGLVVLIATPVLRVFIGIIQFAREKDYLYTIITIIVFFNLMFAIFIIPHIVK</sequence>
<dbReference type="AlphaFoldDB" id="L0A8R9"/>
<keyword evidence="1" id="KW-1133">Transmembrane helix</keyword>
<keyword evidence="1" id="KW-0812">Transmembrane</keyword>
<dbReference type="STRING" id="1056495.Calag_0018"/>
<dbReference type="HOGENOM" id="CLU_140339_1_0_2"/>
<dbReference type="eggNOG" id="arCOG05396">
    <property type="taxonomic scope" value="Archaea"/>
</dbReference>
<dbReference type="Proteomes" id="UP000010469">
    <property type="component" value="Chromosome"/>
</dbReference>
<feature type="transmembrane region" description="Helical" evidence="1">
    <location>
        <begin position="12"/>
        <end position="35"/>
    </location>
</feature>
<dbReference type="InterPro" id="IPR012861">
    <property type="entry name" value="DUF1634"/>
</dbReference>
<organism evidence="2 3">
    <name type="scientific">Caldisphaera lagunensis (strain DSM 15908 / JCM 11604 / ANMR 0165 / IC-154)</name>
    <dbReference type="NCBI Taxonomy" id="1056495"/>
    <lineage>
        <taxon>Archaea</taxon>
        <taxon>Thermoproteota</taxon>
        <taxon>Thermoprotei</taxon>
        <taxon>Acidilobales</taxon>
        <taxon>Caldisphaeraceae</taxon>
        <taxon>Caldisphaera</taxon>
    </lineage>
</organism>
<dbReference type="Pfam" id="PF07843">
    <property type="entry name" value="DUF1634"/>
    <property type="match status" value="1"/>
</dbReference>
<proteinExistence type="predicted"/>
<protein>
    <submittedName>
        <fullName evidence="2">Putative membrane protein</fullName>
    </submittedName>
</protein>
<accession>L0A8R9</accession>